<dbReference type="InterPro" id="IPR011041">
    <property type="entry name" value="Quinoprot_gluc/sorb_DH_b-prop"/>
</dbReference>
<dbReference type="PANTHER" id="PTHR19328:SF75">
    <property type="entry name" value="ALDOSE SUGAR DEHYDROGENASE YLII"/>
    <property type="match status" value="1"/>
</dbReference>
<dbReference type="RefSeq" id="WP_115831989.1">
    <property type="nucleotide sequence ID" value="NZ_QNUL01000013.1"/>
</dbReference>
<protein>
    <submittedName>
        <fullName evidence="2">Glucose dehydrogenase</fullName>
    </submittedName>
</protein>
<dbReference type="Pfam" id="PF07995">
    <property type="entry name" value="GSDH"/>
    <property type="match status" value="1"/>
</dbReference>
<evidence type="ECO:0000259" key="1">
    <source>
        <dbReference type="Pfam" id="PF07995"/>
    </source>
</evidence>
<organism evidence="2 3">
    <name type="scientific">Dyadobacter luteus</name>
    <dbReference type="NCBI Taxonomy" id="2259619"/>
    <lineage>
        <taxon>Bacteria</taxon>
        <taxon>Pseudomonadati</taxon>
        <taxon>Bacteroidota</taxon>
        <taxon>Cytophagia</taxon>
        <taxon>Cytophagales</taxon>
        <taxon>Spirosomataceae</taxon>
        <taxon>Dyadobacter</taxon>
    </lineage>
</organism>
<name>A0A3D8Y915_9BACT</name>
<keyword evidence="3" id="KW-1185">Reference proteome</keyword>
<dbReference type="PROSITE" id="PS51257">
    <property type="entry name" value="PROKAR_LIPOPROTEIN"/>
    <property type="match status" value="1"/>
</dbReference>
<dbReference type="EMBL" id="QNUL01000013">
    <property type="protein sequence ID" value="REA59885.1"/>
    <property type="molecule type" value="Genomic_DNA"/>
</dbReference>
<feature type="domain" description="Glucose/Sorbosone dehydrogenase" evidence="1">
    <location>
        <begin position="50"/>
        <end position="408"/>
    </location>
</feature>
<dbReference type="SUPFAM" id="SSF50952">
    <property type="entry name" value="Soluble quinoprotein glucose dehydrogenase"/>
    <property type="match status" value="1"/>
</dbReference>
<gene>
    <name evidence="2" type="ORF">DSL64_16370</name>
</gene>
<dbReference type="InterPro" id="IPR012938">
    <property type="entry name" value="Glc/Sorbosone_DH"/>
</dbReference>
<dbReference type="Proteomes" id="UP000256373">
    <property type="component" value="Unassembled WGS sequence"/>
</dbReference>
<sequence length="594" mass="65030">MQHVIRNPNPGKSAFALLFGSFLCLTMLSCPVFAQPSVLTLNPVFTTGLSAPMQVLHAGDGTGRIFVTERAGVMKVFNSNATTPSLTTFLNLNAPVAKVGTLGEGGLLSIAFHPDYANASGTNRGVFFAFYTDQPGNLIIERYKVGDPLSNVATVTEAGVVLEILHEGESNHNGGEMHFGRDRLLYISTGDGGNAGDPKNNAQRTEEDGDLPYLLGKMLRINVNDYTTGNPYTIPAGNPFGNEVFDYGLRNPFRWSFDRATGDMWIGDVGQNNWEEIDFRAAATAPGVNYGWNCFEGNAIYASSTANPKCGTFSNYSPAYEYDGASVIGGVVYRGSRYLDLIGYYVGTDHFSGEFQLIKRNSTNTGWTTTIRPAATTGSPAQNITRISDIGEAENGELYAVNLNSGALYHIEASGALPVTLTQFRGTKTIEGNKLLWETTREVNFKAFEVEYSADMKSFANVGTVLPVSLTEGAKYQFSHVTGNFASAYYRLKMVDLDETYRYSRVISIMDEYSAKNDFIRPSFIDSGILNVLLDKDYQSIELITASGSVLHKQDVTGRKGNLEIQINEIPSGVYVVRLHHKEQVLQQKVLVMH</sequence>
<evidence type="ECO:0000313" key="3">
    <source>
        <dbReference type="Proteomes" id="UP000256373"/>
    </source>
</evidence>
<accession>A0A3D8Y915</accession>
<dbReference type="NCBIfam" id="TIGR04183">
    <property type="entry name" value="Por_Secre_tail"/>
    <property type="match status" value="1"/>
</dbReference>
<proteinExistence type="predicted"/>
<dbReference type="InterPro" id="IPR026444">
    <property type="entry name" value="Secre_tail"/>
</dbReference>
<comment type="caution">
    <text evidence="2">The sequence shown here is derived from an EMBL/GenBank/DDBJ whole genome shotgun (WGS) entry which is preliminary data.</text>
</comment>
<dbReference type="AlphaFoldDB" id="A0A3D8Y915"/>
<dbReference type="Gene3D" id="2.120.10.30">
    <property type="entry name" value="TolB, C-terminal domain"/>
    <property type="match status" value="1"/>
</dbReference>
<dbReference type="OrthoDB" id="9770043at2"/>
<dbReference type="InterPro" id="IPR011042">
    <property type="entry name" value="6-blade_b-propeller_TolB-like"/>
</dbReference>
<reference evidence="2 3" key="1">
    <citation type="submission" date="2018-07" db="EMBL/GenBank/DDBJ databases">
        <title>Dyadobacter roseus sp. nov., isolated from rose rhizosphere soil.</title>
        <authorList>
            <person name="Chen L."/>
        </authorList>
    </citation>
    <scope>NUCLEOTIDE SEQUENCE [LARGE SCALE GENOMIC DNA]</scope>
    <source>
        <strain evidence="2 3">RS19</strain>
    </source>
</reference>
<dbReference type="PANTHER" id="PTHR19328">
    <property type="entry name" value="HEDGEHOG-INTERACTING PROTEIN"/>
    <property type="match status" value="1"/>
</dbReference>
<evidence type="ECO:0000313" key="2">
    <source>
        <dbReference type="EMBL" id="REA59885.1"/>
    </source>
</evidence>